<accession>A0A7J3I5C7</accession>
<name>A0A7J3I5C7_9CREN</name>
<dbReference type="EMBL" id="DTAI01000013">
    <property type="protein sequence ID" value="HGN35996.1"/>
    <property type="molecule type" value="Genomic_DNA"/>
</dbReference>
<reference evidence="1" key="1">
    <citation type="journal article" date="2020" name="mSystems">
        <title>Genome- and Community-Level Interaction Insights into Carbon Utilization and Element Cycling Functions of Hydrothermarchaeota in Hydrothermal Sediment.</title>
        <authorList>
            <person name="Zhou Z."/>
            <person name="Liu Y."/>
            <person name="Xu W."/>
            <person name="Pan J."/>
            <person name="Luo Z.H."/>
            <person name="Li M."/>
        </authorList>
    </citation>
    <scope>NUCLEOTIDE SEQUENCE [LARGE SCALE GENOMIC DNA]</scope>
    <source>
        <strain evidence="1">SpSt-618</strain>
    </source>
</reference>
<comment type="caution">
    <text evidence="1">The sequence shown here is derived from an EMBL/GenBank/DDBJ whole genome shotgun (WGS) entry which is preliminary data.</text>
</comment>
<evidence type="ECO:0000313" key="1">
    <source>
        <dbReference type="EMBL" id="HGN35996.1"/>
    </source>
</evidence>
<dbReference type="AlphaFoldDB" id="A0A7J3I5C7"/>
<evidence type="ECO:0008006" key="2">
    <source>
        <dbReference type="Google" id="ProtNLM"/>
    </source>
</evidence>
<organism evidence="1">
    <name type="scientific">Ignisphaera aggregans</name>
    <dbReference type="NCBI Taxonomy" id="334771"/>
    <lineage>
        <taxon>Archaea</taxon>
        <taxon>Thermoproteota</taxon>
        <taxon>Thermoprotei</taxon>
        <taxon>Desulfurococcales</taxon>
        <taxon>Desulfurococcaceae</taxon>
        <taxon>Ignisphaera</taxon>
    </lineage>
</organism>
<protein>
    <recommendedName>
        <fullName evidence="2">ATPase</fullName>
    </recommendedName>
</protein>
<sequence>MVVRVMVSGLLPYDSGKTWLGASLVRLLLSYGVRVGVYKPVAGHNAWSQYPTVVESLRRGVLVGEDVVKYISIVSDIDVELVNPIDMLLAPPDPLNYLSTSIYRYLDDLENQFKQIVLARVSSCLNRSTQHFIFRDNIEGVAQPLREELEMLSAKLRAIEGNLRDFIQRLRNSYIEDELMRCLERIEIGREVTIVESFNNAIAPFRKMLDGIDILIVVAPGAIAIYRDIEDVVKTVDELVGRYGERGFEAIHLLSRVKPSTTQYIRPRTGIDVRDESIEQLAKYVLSNR</sequence>
<proteinExistence type="predicted"/>
<gene>
    <name evidence="1" type="ORF">ENT87_00365</name>
</gene>